<dbReference type="Pfam" id="PF26301">
    <property type="entry name" value="spore_CmpA"/>
    <property type="match status" value="1"/>
</dbReference>
<dbReference type="RefSeq" id="WP_200088431.1">
    <property type="nucleotide sequence ID" value="NZ_CP054706.1"/>
</dbReference>
<dbReference type="KEGG" id="scib:HUG20_04195"/>
<gene>
    <name evidence="1" type="primary">cmpA</name>
    <name evidence="1" type="ORF">HUG20_04195</name>
</gene>
<name>A0A7T6Z923_9BACI</name>
<reference evidence="1 2" key="1">
    <citation type="submission" date="2020-06" db="EMBL/GenBank/DDBJ databases">
        <title>Genomic analysis of Salicibibacter sp. NKC21-4.</title>
        <authorList>
            <person name="Oh Y.J."/>
        </authorList>
    </citation>
    <scope>NUCLEOTIDE SEQUENCE [LARGE SCALE GENOMIC DNA]</scope>
    <source>
        <strain evidence="1 2">NKC21-4</strain>
    </source>
</reference>
<organism evidence="1 2">
    <name type="scientific">Salicibibacter cibi</name>
    <dbReference type="NCBI Taxonomy" id="2743001"/>
    <lineage>
        <taxon>Bacteria</taxon>
        <taxon>Bacillati</taxon>
        <taxon>Bacillota</taxon>
        <taxon>Bacilli</taxon>
        <taxon>Bacillales</taxon>
        <taxon>Bacillaceae</taxon>
        <taxon>Salicibibacter</taxon>
    </lineage>
</organism>
<dbReference type="InterPro" id="IPR047764">
    <property type="entry name" value="CmpA"/>
</dbReference>
<evidence type="ECO:0000313" key="2">
    <source>
        <dbReference type="Proteomes" id="UP000595349"/>
    </source>
</evidence>
<dbReference type="EMBL" id="CP054706">
    <property type="protein sequence ID" value="QQK79183.1"/>
    <property type="molecule type" value="Genomic_DNA"/>
</dbReference>
<dbReference type="NCBIfam" id="NF033225">
    <property type="entry name" value="spore_CmpA"/>
    <property type="match status" value="1"/>
</dbReference>
<evidence type="ECO:0000313" key="1">
    <source>
        <dbReference type="EMBL" id="QQK79183.1"/>
    </source>
</evidence>
<dbReference type="AlphaFoldDB" id="A0A7T6Z923"/>
<dbReference type="Proteomes" id="UP000595349">
    <property type="component" value="Chromosome"/>
</dbReference>
<accession>A0A7T6Z923</accession>
<proteinExistence type="predicted"/>
<protein>
    <submittedName>
        <fullName evidence="1">Cortex morphogenetic protein CmpA</fullName>
    </submittedName>
</protein>
<sequence>MPYWLKKQLAKAYFEKNRYEIVMLNQCWFAYLKRNAPTSAITMENTK</sequence>
<keyword evidence="2" id="KW-1185">Reference proteome</keyword>